<protein>
    <submittedName>
        <fullName evidence="2">Unnamed protein product</fullName>
    </submittedName>
</protein>
<name>A0A9W7CTT6_9STRA</name>
<sequence>MAVLRVLQIFWTLLEGCRLEVDTRHSVFKWILQSKLADGLCVPWGVTLSHWEITVRKVQRDEDGPAAIMGAGITPREHLAKLAESLLPAKVHIRKPPVLSVEMLDDSRLKF</sequence>
<keyword evidence="1" id="KW-0732">Signal</keyword>
<dbReference type="Proteomes" id="UP001165121">
    <property type="component" value="Unassembled WGS sequence"/>
</dbReference>
<organism evidence="2 3">
    <name type="scientific">Phytophthora fragariaefolia</name>
    <dbReference type="NCBI Taxonomy" id="1490495"/>
    <lineage>
        <taxon>Eukaryota</taxon>
        <taxon>Sar</taxon>
        <taxon>Stramenopiles</taxon>
        <taxon>Oomycota</taxon>
        <taxon>Peronosporomycetes</taxon>
        <taxon>Peronosporales</taxon>
        <taxon>Peronosporaceae</taxon>
        <taxon>Phytophthora</taxon>
    </lineage>
</organism>
<dbReference type="AlphaFoldDB" id="A0A9W7CTT6"/>
<reference evidence="2" key="1">
    <citation type="submission" date="2023-04" db="EMBL/GenBank/DDBJ databases">
        <title>Phytophthora fragariaefolia NBRC 109709.</title>
        <authorList>
            <person name="Ichikawa N."/>
            <person name="Sato H."/>
            <person name="Tonouchi N."/>
        </authorList>
    </citation>
    <scope>NUCLEOTIDE SEQUENCE</scope>
    <source>
        <strain evidence="2">NBRC 109709</strain>
    </source>
</reference>
<evidence type="ECO:0000256" key="1">
    <source>
        <dbReference type="SAM" id="SignalP"/>
    </source>
</evidence>
<dbReference type="OrthoDB" id="103789at2759"/>
<accession>A0A9W7CTT6</accession>
<feature type="signal peptide" evidence="1">
    <location>
        <begin position="1"/>
        <end position="16"/>
    </location>
</feature>
<evidence type="ECO:0000313" key="3">
    <source>
        <dbReference type="Proteomes" id="UP001165121"/>
    </source>
</evidence>
<dbReference type="EMBL" id="BSXT01001410">
    <property type="protein sequence ID" value="GMF42217.1"/>
    <property type="molecule type" value="Genomic_DNA"/>
</dbReference>
<feature type="chain" id="PRO_5040784081" evidence="1">
    <location>
        <begin position="17"/>
        <end position="111"/>
    </location>
</feature>
<proteinExistence type="predicted"/>
<comment type="caution">
    <text evidence="2">The sequence shown here is derived from an EMBL/GenBank/DDBJ whole genome shotgun (WGS) entry which is preliminary data.</text>
</comment>
<evidence type="ECO:0000313" key="2">
    <source>
        <dbReference type="EMBL" id="GMF42217.1"/>
    </source>
</evidence>
<gene>
    <name evidence="2" type="ORF">Pfra01_001371900</name>
</gene>
<keyword evidence="3" id="KW-1185">Reference proteome</keyword>